<reference evidence="1" key="1">
    <citation type="submission" date="2017-02" db="EMBL/GenBank/DDBJ databases">
        <title>Delving into the versatile metabolic prowess of the omnipresent phylum Bacteroidetes.</title>
        <authorList>
            <person name="Nobu M.K."/>
            <person name="Mei R."/>
            <person name="Narihiro T."/>
            <person name="Kuroda K."/>
            <person name="Liu W.-T."/>
        </authorList>
    </citation>
    <scope>NUCLEOTIDE SEQUENCE</scope>
    <source>
        <strain evidence="1">ADurb.Bin276</strain>
    </source>
</reference>
<name>A0A1V5SL31_9BACT</name>
<dbReference type="Proteomes" id="UP000485569">
    <property type="component" value="Unassembled WGS sequence"/>
</dbReference>
<dbReference type="EMBL" id="MWBQ01000168">
    <property type="protein sequence ID" value="OQA55240.1"/>
    <property type="molecule type" value="Genomic_DNA"/>
</dbReference>
<organism evidence="1">
    <name type="scientific">Candidatus Atribacter allofermentans</name>
    <dbReference type="NCBI Taxonomy" id="1852833"/>
    <lineage>
        <taxon>Bacteria</taxon>
        <taxon>Pseudomonadati</taxon>
        <taxon>Atribacterota</taxon>
        <taxon>Atribacteria</taxon>
        <taxon>Atribacterales</taxon>
        <taxon>Atribacteraceae</taxon>
        <taxon>Atribacter</taxon>
    </lineage>
</organism>
<sequence>MNKKYFTLGCCGLDCGLCPRFYTEGSSKCPGCYGVDFENKHPSCFFITCCVKKKGLEVCCECNAFPCSKFDKETGETDSFITHRRVIQNQNYIKEHGIIAFIEQQNKRMVLLQTLLKYYNDGYCKSFFCLAASLLSLKSLNESLLKAEKVIQEKLVGKEDLKSKAKIMREILNKIAVEDNEELKLRKGKK</sequence>
<gene>
    <name evidence="1" type="ORF">BWY41_01714</name>
</gene>
<dbReference type="AlphaFoldDB" id="A0A1V5SL31"/>
<evidence type="ECO:0000313" key="1">
    <source>
        <dbReference type="EMBL" id="OQA55240.1"/>
    </source>
</evidence>
<evidence type="ECO:0008006" key="2">
    <source>
        <dbReference type="Google" id="ProtNLM"/>
    </source>
</evidence>
<comment type="caution">
    <text evidence="1">The sequence shown here is derived from an EMBL/GenBank/DDBJ whole genome shotgun (WGS) entry which is preliminary data.</text>
</comment>
<accession>A0A1V5SL31</accession>
<proteinExistence type="predicted"/>
<protein>
    <recommendedName>
        <fullName evidence="2">DUF3795 domain-containing protein</fullName>
    </recommendedName>
</protein>